<dbReference type="AlphaFoldDB" id="X0V5E8"/>
<gene>
    <name evidence="1" type="ORF">S01H1_44337</name>
</gene>
<evidence type="ECO:0000313" key="1">
    <source>
        <dbReference type="EMBL" id="GAG06587.1"/>
    </source>
</evidence>
<proteinExistence type="predicted"/>
<protein>
    <submittedName>
        <fullName evidence="1">Uncharacterized protein</fullName>
    </submittedName>
</protein>
<comment type="caution">
    <text evidence="1">The sequence shown here is derived from an EMBL/GenBank/DDBJ whole genome shotgun (WGS) entry which is preliminary data.</text>
</comment>
<sequence length="101" mass="12016">MKQEFIDWKPSNVSLQMLYQIDIILNEYAQRDLILTLRQLYYQLVARALLPPNWADKDTGSTNNPRSYKRLMHIVSQGRLAGLLDWNMIEDRGRKIERNDH</sequence>
<accession>X0V5E8</accession>
<name>X0V5E8_9ZZZZ</name>
<organism evidence="1">
    <name type="scientific">marine sediment metagenome</name>
    <dbReference type="NCBI Taxonomy" id="412755"/>
    <lineage>
        <taxon>unclassified sequences</taxon>
        <taxon>metagenomes</taxon>
        <taxon>ecological metagenomes</taxon>
    </lineage>
</organism>
<feature type="non-terminal residue" evidence="1">
    <location>
        <position position="101"/>
    </location>
</feature>
<reference evidence="1" key="1">
    <citation type="journal article" date="2014" name="Front. Microbiol.">
        <title>High frequency of phylogenetically diverse reductive dehalogenase-homologous genes in deep subseafloor sedimentary metagenomes.</title>
        <authorList>
            <person name="Kawai M."/>
            <person name="Futagami T."/>
            <person name="Toyoda A."/>
            <person name="Takaki Y."/>
            <person name="Nishi S."/>
            <person name="Hori S."/>
            <person name="Arai W."/>
            <person name="Tsubouchi T."/>
            <person name="Morono Y."/>
            <person name="Uchiyama I."/>
            <person name="Ito T."/>
            <person name="Fujiyama A."/>
            <person name="Inagaki F."/>
            <person name="Takami H."/>
        </authorList>
    </citation>
    <scope>NUCLEOTIDE SEQUENCE</scope>
    <source>
        <strain evidence="1">Expedition CK06-06</strain>
    </source>
</reference>
<dbReference type="EMBL" id="BARS01028281">
    <property type="protein sequence ID" value="GAG06587.1"/>
    <property type="molecule type" value="Genomic_DNA"/>
</dbReference>